<dbReference type="RefSeq" id="WP_145196780.1">
    <property type="nucleotide sequence ID" value="NZ_CP036267.1"/>
</dbReference>
<dbReference type="PANTHER" id="PTHR43639:SF1">
    <property type="entry name" value="SHORT-CHAIN DEHYDROGENASE_REDUCTASE FAMILY PROTEIN"/>
    <property type="match status" value="1"/>
</dbReference>
<dbReference type="EC" id="1.1.1.100" evidence="4"/>
<comment type="similarity">
    <text evidence="1 3">Belongs to the short-chain dehydrogenases/reductases (SDR) family.</text>
</comment>
<dbReference type="EMBL" id="CP036267">
    <property type="protein sequence ID" value="QDT31873.1"/>
    <property type="molecule type" value="Genomic_DNA"/>
</dbReference>
<dbReference type="InterPro" id="IPR002347">
    <property type="entry name" value="SDR_fam"/>
</dbReference>
<keyword evidence="2 4" id="KW-0560">Oxidoreductase</keyword>
<dbReference type="GO" id="GO:0004316">
    <property type="term" value="F:3-oxoacyl-[acyl-carrier-protein] reductase (NADPH) activity"/>
    <property type="evidence" value="ECO:0007669"/>
    <property type="project" value="UniProtKB-EC"/>
</dbReference>
<proteinExistence type="inferred from homology"/>
<dbReference type="KEGG" id="tpol:Mal48_11090"/>
<keyword evidence="5" id="KW-1185">Reference proteome</keyword>
<sequence>MILTGASAIVTGGAVRIGREIGRHLAQVGVNVCVHYGSSQTEADSAVAEFEALGVRATSVSANFAEPVTAANQVVEHATRELGPISILINSAAIFESGTLSDTDEQSWDRHMNINLKAPFFVTQAFQQQLNGQSGAVVNIVDWRGEKPVPGQVAYTISKAGLIAQTKLLAQELGPQIRVNGIAPGAILPAPGESELDFQQKASLNPLQTTGSPSQIAEATLYLLLSEFVTGEILHVTGGQQLS</sequence>
<gene>
    <name evidence="4" type="primary">fabG_2</name>
    <name evidence="4" type="ORF">Mal48_11090</name>
</gene>
<evidence type="ECO:0000256" key="1">
    <source>
        <dbReference type="ARBA" id="ARBA00006484"/>
    </source>
</evidence>
<dbReference type="Proteomes" id="UP000315724">
    <property type="component" value="Chromosome"/>
</dbReference>
<evidence type="ECO:0000313" key="5">
    <source>
        <dbReference type="Proteomes" id="UP000315724"/>
    </source>
</evidence>
<name>A0A517QJQ6_9PLAN</name>
<reference evidence="4 5" key="1">
    <citation type="submission" date="2019-02" db="EMBL/GenBank/DDBJ databases">
        <title>Deep-cultivation of Planctomycetes and their phenomic and genomic characterization uncovers novel biology.</title>
        <authorList>
            <person name="Wiegand S."/>
            <person name="Jogler M."/>
            <person name="Boedeker C."/>
            <person name="Pinto D."/>
            <person name="Vollmers J."/>
            <person name="Rivas-Marin E."/>
            <person name="Kohn T."/>
            <person name="Peeters S.H."/>
            <person name="Heuer A."/>
            <person name="Rast P."/>
            <person name="Oberbeckmann S."/>
            <person name="Bunk B."/>
            <person name="Jeske O."/>
            <person name="Meyerdierks A."/>
            <person name="Storesund J.E."/>
            <person name="Kallscheuer N."/>
            <person name="Luecker S."/>
            <person name="Lage O.M."/>
            <person name="Pohl T."/>
            <person name="Merkel B.J."/>
            <person name="Hornburger P."/>
            <person name="Mueller R.-W."/>
            <person name="Bruemmer F."/>
            <person name="Labrenz M."/>
            <person name="Spormann A.M."/>
            <person name="Op den Camp H."/>
            <person name="Overmann J."/>
            <person name="Amann R."/>
            <person name="Jetten M.S.M."/>
            <person name="Mascher T."/>
            <person name="Medema M.H."/>
            <person name="Devos D.P."/>
            <person name="Kaster A.-K."/>
            <person name="Ovreas L."/>
            <person name="Rohde M."/>
            <person name="Galperin M.Y."/>
            <person name="Jogler C."/>
        </authorList>
    </citation>
    <scope>NUCLEOTIDE SEQUENCE [LARGE SCALE GENOMIC DNA]</scope>
    <source>
        <strain evidence="4 5">Mal48</strain>
    </source>
</reference>
<dbReference type="Pfam" id="PF00106">
    <property type="entry name" value="adh_short"/>
    <property type="match status" value="1"/>
</dbReference>
<dbReference type="SUPFAM" id="SSF51735">
    <property type="entry name" value="NAD(P)-binding Rossmann-fold domains"/>
    <property type="match status" value="1"/>
</dbReference>
<dbReference type="PANTHER" id="PTHR43639">
    <property type="entry name" value="OXIDOREDUCTASE, SHORT-CHAIN DEHYDROGENASE/REDUCTASE FAMILY (AFU_ORTHOLOGUE AFUA_5G02870)"/>
    <property type="match status" value="1"/>
</dbReference>
<dbReference type="Gene3D" id="3.40.50.720">
    <property type="entry name" value="NAD(P)-binding Rossmann-like Domain"/>
    <property type="match status" value="1"/>
</dbReference>
<evidence type="ECO:0000256" key="3">
    <source>
        <dbReference type="RuleBase" id="RU000363"/>
    </source>
</evidence>
<evidence type="ECO:0000256" key="2">
    <source>
        <dbReference type="ARBA" id="ARBA00023002"/>
    </source>
</evidence>
<accession>A0A517QJQ6</accession>
<organism evidence="4 5">
    <name type="scientific">Thalassoglobus polymorphus</name>
    <dbReference type="NCBI Taxonomy" id="2527994"/>
    <lineage>
        <taxon>Bacteria</taxon>
        <taxon>Pseudomonadati</taxon>
        <taxon>Planctomycetota</taxon>
        <taxon>Planctomycetia</taxon>
        <taxon>Planctomycetales</taxon>
        <taxon>Planctomycetaceae</taxon>
        <taxon>Thalassoglobus</taxon>
    </lineage>
</organism>
<evidence type="ECO:0000313" key="4">
    <source>
        <dbReference type="EMBL" id="QDT31873.1"/>
    </source>
</evidence>
<dbReference type="OrthoDB" id="9803333at2"/>
<dbReference type="PRINTS" id="PR00080">
    <property type="entry name" value="SDRFAMILY"/>
</dbReference>
<dbReference type="InterPro" id="IPR036291">
    <property type="entry name" value="NAD(P)-bd_dom_sf"/>
</dbReference>
<dbReference type="AlphaFoldDB" id="A0A517QJQ6"/>
<dbReference type="PRINTS" id="PR00081">
    <property type="entry name" value="GDHRDH"/>
</dbReference>
<protein>
    <submittedName>
        <fullName evidence="4">3-oxoacyl-[acyl-carrier-protein] reductase FabG</fullName>
        <ecNumber evidence="4">1.1.1.100</ecNumber>
    </submittedName>
</protein>